<evidence type="ECO:0000313" key="4">
    <source>
        <dbReference type="EMBL" id="QBO37104.1"/>
    </source>
</evidence>
<keyword evidence="5" id="KW-1185">Reference proteome</keyword>
<dbReference type="AlphaFoldDB" id="A0A4P6YW89"/>
<feature type="domain" description="ABC transporter" evidence="3">
    <location>
        <begin position="7"/>
        <end position="232"/>
    </location>
</feature>
<dbReference type="CDD" id="cd03230">
    <property type="entry name" value="ABC_DR_subfamily_A"/>
    <property type="match status" value="1"/>
</dbReference>
<name>A0A4P6YW89_9LACO</name>
<evidence type="ECO:0000256" key="2">
    <source>
        <dbReference type="ARBA" id="ARBA00022840"/>
    </source>
</evidence>
<dbReference type="GO" id="GO:0005524">
    <property type="term" value="F:ATP binding"/>
    <property type="evidence" value="ECO:0007669"/>
    <property type="project" value="UniProtKB-KW"/>
</dbReference>
<dbReference type="Pfam" id="PF00005">
    <property type="entry name" value="ABC_tran"/>
    <property type="match status" value="1"/>
</dbReference>
<dbReference type="SMART" id="SM00382">
    <property type="entry name" value="AAA"/>
    <property type="match status" value="1"/>
</dbReference>
<gene>
    <name evidence="4" type="ORF">EQG49_11885</name>
</gene>
<proteinExistence type="predicted"/>
<reference evidence="5" key="1">
    <citation type="submission" date="2019-03" db="EMBL/GenBank/DDBJ databases">
        <title>Weissella sp. 26KH-42 Genome sequencing.</title>
        <authorList>
            <person name="Heo J."/>
            <person name="Kim S.-J."/>
            <person name="Kim J.-S."/>
            <person name="Hong S.-B."/>
            <person name="Kwon S.-W."/>
        </authorList>
    </citation>
    <scope>NUCLEOTIDE SEQUENCE [LARGE SCALE GENOMIC DNA]</scope>
    <source>
        <strain evidence="5">26KH-42</strain>
    </source>
</reference>
<sequence length="300" mass="34370">MGEIMELKVNNLAKMINKHVVLNDISFTVKQGEVLGIIGRNGVGKTTLFRTMMGQYLADQGTVGIDDQLVSDDLELRQNMFFIDQQNNYLTDYTPAQIAKMYSLLYDKFDSDRFLTVVQEHHLPMDSRYRSYSKGMQGLFNVLLALASKAQFIILDEPLDGLDVLVRETVKRVLIDAVQTQHISILISSHNLTELDTLIDRAIILADARIAREYTLESSRENARKIQLVFREETPDFISEYGTIVEQRGRVIVVVFNDYNRKIDEMIAHSAPLLFEDLPLNLEDLFRTTLVNEADYVLEK</sequence>
<organism evidence="4 5">
    <name type="scientific">Periweissella cryptocerci</name>
    <dbReference type="NCBI Taxonomy" id="2506420"/>
    <lineage>
        <taxon>Bacteria</taxon>
        <taxon>Bacillati</taxon>
        <taxon>Bacillota</taxon>
        <taxon>Bacilli</taxon>
        <taxon>Lactobacillales</taxon>
        <taxon>Lactobacillaceae</taxon>
        <taxon>Periweissella</taxon>
    </lineage>
</organism>
<dbReference type="SUPFAM" id="SSF52540">
    <property type="entry name" value="P-loop containing nucleoside triphosphate hydrolases"/>
    <property type="match status" value="1"/>
</dbReference>
<keyword evidence="1" id="KW-0547">Nucleotide-binding</keyword>
<dbReference type="Gene3D" id="3.40.50.300">
    <property type="entry name" value="P-loop containing nucleotide triphosphate hydrolases"/>
    <property type="match status" value="1"/>
</dbReference>
<dbReference type="Proteomes" id="UP000292886">
    <property type="component" value="Chromosome"/>
</dbReference>
<dbReference type="InterPro" id="IPR003593">
    <property type="entry name" value="AAA+_ATPase"/>
</dbReference>
<dbReference type="GO" id="GO:0016887">
    <property type="term" value="F:ATP hydrolysis activity"/>
    <property type="evidence" value="ECO:0007669"/>
    <property type="project" value="InterPro"/>
</dbReference>
<protein>
    <submittedName>
        <fullName evidence="4">ABC transporter ATP-binding protein</fullName>
    </submittedName>
</protein>
<dbReference type="EMBL" id="CP037940">
    <property type="protein sequence ID" value="QBO37104.1"/>
    <property type="molecule type" value="Genomic_DNA"/>
</dbReference>
<dbReference type="PANTHER" id="PTHR43158:SF10">
    <property type="entry name" value="ABC TRANSPORTER ATP-BINDING PROTEIN YTRB"/>
    <property type="match status" value="1"/>
</dbReference>
<evidence type="ECO:0000259" key="3">
    <source>
        <dbReference type="PROSITE" id="PS50893"/>
    </source>
</evidence>
<evidence type="ECO:0000313" key="5">
    <source>
        <dbReference type="Proteomes" id="UP000292886"/>
    </source>
</evidence>
<dbReference type="PANTHER" id="PTHR43158">
    <property type="entry name" value="SKFA PEPTIDE EXPORT ATP-BINDING PROTEIN SKFE"/>
    <property type="match status" value="1"/>
</dbReference>
<dbReference type="PROSITE" id="PS50893">
    <property type="entry name" value="ABC_TRANSPORTER_2"/>
    <property type="match status" value="1"/>
</dbReference>
<dbReference type="KEGG" id="wei:EQG49_11885"/>
<evidence type="ECO:0000256" key="1">
    <source>
        <dbReference type="ARBA" id="ARBA00022741"/>
    </source>
</evidence>
<dbReference type="InterPro" id="IPR003439">
    <property type="entry name" value="ABC_transporter-like_ATP-bd"/>
</dbReference>
<dbReference type="OrthoDB" id="9804819at2"/>
<accession>A0A4P6YW89</accession>
<dbReference type="InterPro" id="IPR027417">
    <property type="entry name" value="P-loop_NTPase"/>
</dbReference>
<keyword evidence="2 4" id="KW-0067">ATP-binding</keyword>